<evidence type="ECO:0000256" key="3">
    <source>
        <dbReference type="PIRSR" id="PIRSR617774-2"/>
    </source>
</evidence>
<dbReference type="PANTHER" id="PTHR35848">
    <property type="entry name" value="OXALATE-BINDING PROTEIN"/>
    <property type="match status" value="1"/>
</dbReference>
<keyword evidence="1 3" id="KW-0479">Metal-binding</keyword>
<dbReference type="Pfam" id="PF00190">
    <property type="entry name" value="Cupin_1"/>
    <property type="match status" value="1"/>
</dbReference>
<dbReference type="InterPro" id="IPR014710">
    <property type="entry name" value="RmlC-like_jellyroll"/>
</dbReference>
<feature type="binding site" evidence="3">
    <location>
        <position position="325"/>
    </location>
    <ligand>
        <name>Mn(2+)</name>
        <dbReference type="ChEBI" id="CHEBI:29035"/>
        <label>2</label>
    </ligand>
</feature>
<gene>
    <name evidence="6" type="ORF">GRF29_77g1287981</name>
</gene>
<feature type="chain" id="PRO_5042871907" description="Cupin type-1 domain-containing protein" evidence="4">
    <location>
        <begin position="19"/>
        <end position="389"/>
    </location>
</feature>
<dbReference type="GO" id="GO:0033609">
    <property type="term" value="P:oxalate metabolic process"/>
    <property type="evidence" value="ECO:0007669"/>
    <property type="project" value="InterPro"/>
</dbReference>
<evidence type="ECO:0000313" key="7">
    <source>
        <dbReference type="Proteomes" id="UP001280581"/>
    </source>
</evidence>
<proteinExistence type="predicted"/>
<dbReference type="InterPro" id="IPR017774">
    <property type="entry name" value="Bicupin_oxalate_deCO2ase/Oxase"/>
</dbReference>
<feature type="signal peptide" evidence="4">
    <location>
        <begin position="1"/>
        <end position="18"/>
    </location>
</feature>
<dbReference type="Proteomes" id="UP001280581">
    <property type="component" value="Unassembled WGS sequence"/>
</dbReference>
<feature type="domain" description="Cupin type-1" evidence="5">
    <location>
        <begin position="249"/>
        <end position="376"/>
    </location>
</feature>
<evidence type="ECO:0000313" key="6">
    <source>
        <dbReference type="EMBL" id="KAK3208608.1"/>
    </source>
</evidence>
<name>A0AAN6RFT7_9PLEO</name>
<accession>A0AAN6RFT7</accession>
<dbReference type="SMART" id="SM00835">
    <property type="entry name" value="Cupin_1"/>
    <property type="match status" value="2"/>
</dbReference>
<dbReference type="EMBL" id="WVTA01000007">
    <property type="protein sequence ID" value="KAK3208608.1"/>
    <property type="molecule type" value="Genomic_DNA"/>
</dbReference>
<organism evidence="6 7">
    <name type="scientific">Pseudopithomyces chartarum</name>
    <dbReference type="NCBI Taxonomy" id="1892770"/>
    <lineage>
        <taxon>Eukaryota</taxon>
        <taxon>Fungi</taxon>
        <taxon>Dikarya</taxon>
        <taxon>Ascomycota</taxon>
        <taxon>Pezizomycotina</taxon>
        <taxon>Dothideomycetes</taxon>
        <taxon>Pleosporomycetidae</taxon>
        <taxon>Pleosporales</taxon>
        <taxon>Massarineae</taxon>
        <taxon>Didymosphaeriaceae</taxon>
        <taxon>Pseudopithomyces</taxon>
    </lineage>
</organism>
<feature type="binding site" evidence="3">
    <location>
        <position position="119"/>
    </location>
    <ligand>
        <name>Mn(2+)</name>
        <dbReference type="ChEBI" id="CHEBI:29035"/>
        <label>1</label>
    </ligand>
</feature>
<evidence type="ECO:0000259" key="5">
    <source>
        <dbReference type="SMART" id="SM00835"/>
    </source>
</evidence>
<dbReference type="InterPro" id="IPR051610">
    <property type="entry name" value="GPI/OXD"/>
</dbReference>
<evidence type="ECO:0000256" key="4">
    <source>
        <dbReference type="SAM" id="SignalP"/>
    </source>
</evidence>
<feature type="binding site" evidence="3">
    <location>
        <position position="161"/>
    </location>
    <ligand>
        <name>Mn(2+)</name>
        <dbReference type="ChEBI" id="CHEBI:29035"/>
        <label>1</label>
    </ligand>
</feature>
<comment type="cofactor">
    <cofactor evidence="3">
        <name>Mn(2+)</name>
        <dbReference type="ChEBI" id="CHEBI:29035"/>
    </cofactor>
    <text evidence="3">Binds 2 manganese ions per subunit.</text>
</comment>
<evidence type="ECO:0000256" key="2">
    <source>
        <dbReference type="PIRSR" id="PIRSR617774-1"/>
    </source>
</evidence>
<reference evidence="6 7" key="1">
    <citation type="submission" date="2021-02" db="EMBL/GenBank/DDBJ databases">
        <title>Genome assembly of Pseudopithomyces chartarum.</title>
        <authorList>
            <person name="Jauregui R."/>
            <person name="Singh J."/>
            <person name="Voisey C."/>
        </authorList>
    </citation>
    <scope>NUCLEOTIDE SEQUENCE [LARGE SCALE GENOMIC DNA]</scope>
    <source>
        <strain evidence="6 7">AGR01</strain>
    </source>
</reference>
<dbReference type="GO" id="GO:0046872">
    <property type="term" value="F:metal ion binding"/>
    <property type="evidence" value="ECO:0007669"/>
    <property type="project" value="UniProtKB-KW"/>
</dbReference>
<feature type="active site" description="Proton donor" evidence="2">
    <location>
        <position position="340"/>
    </location>
</feature>
<dbReference type="PANTHER" id="PTHR35848:SF9">
    <property type="entry name" value="SLL1358 PROTEIN"/>
    <property type="match status" value="1"/>
</dbReference>
<comment type="caution">
    <text evidence="6">The sequence shown here is derived from an EMBL/GenBank/DDBJ whole genome shotgun (WGS) entry which is preliminary data.</text>
</comment>
<feature type="binding site" evidence="3">
    <location>
        <position position="117"/>
    </location>
    <ligand>
        <name>Mn(2+)</name>
        <dbReference type="ChEBI" id="CHEBI:29035"/>
        <label>1</label>
    </ligand>
</feature>
<keyword evidence="4" id="KW-0732">Signal</keyword>
<protein>
    <recommendedName>
        <fullName evidence="5">Cupin type-1 domain-containing protein</fullName>
    </recommendedName>
</protein>
<dbReference type="InterPro" id="IPR006045">
    <property type="entry name" value="Cupin_1"/>
</dbReference>
<feature type="domain" description="Cupin type-1" evidence="5">
    <location>
        <begin position="82"/>
        <end position="214"/>
    </location>
</feature>
<sequence length="389" mass="42524">MKLWSACVFHLSAYSVCAAVITRDGLRDGQPSDSNGKGAPILGGTNHQIDLANKANLGEQSTDSGTVTNLKWRFSDSKTKIFPGGWVREQVIQDLPQSHDIAAAQQHLKKGAIRELHWHRAEWGIVYAGRVLVSAVDDNGKYEVDELGWGDIWYFPREQAHTIEGLDDENEYLLAFDDGDFDKVGTTFNLDDWVAKTPKSILAKNFGVPESEFENFPKNNPYILNCTVSTRNVTGGNGKLTGNSSYVYHTLQHEPESVPGGGGMFYKIDSTNFPVSKTIAATFLTLEPGGLGGEARATAFIGAGNSRTSDFLAGDTAVFPDNSGHYIENVSATKNLTWIELYKSDRVADVSLTQWLALTPADVVAAVLKIPIEVVDELAKEKQVLIKGR</sequence>
<evidence type="ECO:0000256" key="1">
    <source>
        <dbReference type="ARBA" id="ARBA00022723"/>
    </source>
</evidence>
<dbReference type="InterPro" id="IPR011051">
    <property type="entry name" value="RmlC_Cupin_sf"/>
</dbReference>
<dbReference type="AlphaFoldDB" id="A0AAN6RFT7"/>
<dbReference type="SUPFAM" id="SSF51182">
    <property type="entry name" value="RmlC-like cupins"/>
    <property type="match status" value="1"/>
</dbReference>
<feature type="binding site" evidence="3">
    <location>
        <position position="122"/>
    </location>
    <ligand>
        <name>Mn(2+)</name>
        <dbReference type="ChEBI" id="CHEBI:29035"/>
        <label>1</label>
    </ligand>
</feature>
<keyword evidence="3" id="KW-0464">Manganese</keyword>
<keyword evidence="7" id="KW-1185">Reference proteome</keyword>
<dbReference type="NCBIfam" id="TIGR03404">
    <property type="entry name" value="bicupin_oxalic"/>
    <property type="match status" value="1"/>
</dbReference>
<dbReference type="Gene3D" id="2.60.120.10">
    <property type="entry name" value="Jelly Rolls"/>
    <property type="match status" value="2"/>
</dbReference>